<evidence type="ECO:0000259" key="1">
    <source>
        <dbReference type="Pfam" id="PF13472"/>
    </source>
</evidence>
<dbReference type="PANTHER" id="PTHR30383:SF5">
    <property type="entry name" value="SGNH HYDROLASE-TYPE ESTERASE DOMAIN-CONTAINING PROTEIN"/>
    <property type="match status" value="1"/>
</dbReference>
<dbReference type="EMBL" id="HBGZ01007215">
    <property type="protein sequence ID" value="CAD9585860.1"/>
    <property type="molecule type" value="Transcribed_RNA"/>
</dbReference>
<dbReference type="InterPro" id="IPR051532">
    <property type="entry name" value="Ester_Hydrolysis_Enzymes"/>
</dbReference>
<dbReference type="AlphaFoldDB" id="A0A7S2PAK0"/>
<name>A0A7S2PAK0_9STRA</name>
<dbReference type="SUPFAM" id="SSF52266">
    <property type="entry name" value="SGNH hydrolase"/>
    <property type="match status" value="1"/>
</dbReference>
<dbReference type="CDD" id="cd00229">
    <property type="entry name" value="SGNH_hydrolase"/>
    <property type="match status" value="1"/>
</dbReference>
<reference evidence="2" key="1">
    <citation type="submission" date="2021-01" db="EMBL/GenBank/DDBJ databases">
        <authorList>
            <person name="Corre E."/>
            <person name="Pelletier E."/>
            <person name="Niang G."/>
            <person name="Scheremetjew M."/>
            <person name="Finn R."/>
            <person name="Kale V."/>
            <person name="Holt S."/>
            <person name="Cochrane G."/>
            <person name="Meng A."/>
            <person name="Brown T."/>
            <person name="Cohen L."/>
        </authorList>
    </citation>
    <scope>NUCLEOTIDE SEQUENCE</scope>
    <source>
        <strain evidence="2">SM1012Den-03</strain>
    </source>
</reference>
<dbReference type="InterPro" id="IPR036514">
    <property type="entry name" value="SGNH_hydro_sf"/>
</dbReference>
<dbReference type="Pfam" id="PF13472">
    <property type="entry name" value="Lipase_GDSL_2"/>
    <property type="match status" value="1"/>
</dbReference>
<feature type="domain" description="SGNH hydrolase-type esterase" evidence="1">
    <location>
        <begin position="50"/>
        <end position="242"/>
    </location>
</feature>
<evidence type="ECO:0000313" key="2">
    <source>
        <dbReference type="EMBL" id="CAD9585860.1"/>
    </source>
</evidence>
<dbReference type="InterPro" id="IPR013830">
    <property type="entry name" value="SGNH_hydro"/>
</dbReference>
<organism evidence="2">
    <name type="scientific">Skeletonema marinoi</name>
    <dbReference type="NCBI Taxonomy" id="267567"/>
    <lineage>
        <taxon>Eukaryota</taxon>
        <taxon>Sar</taxon>
        <taxon>Stramenopiles</taxon>
        <taxon>Ochrophyta</taxon>
        <taxon>Bacillariophyta</taxon>
        <taxon>Coscinodiscophyceae</taxon>
        <taxon>Thalassiosirophycidae</taxon>
        <taxon>Thalassiosirales</taxon>
        <taxon>Skeletonemataceae</taxon>
        <taxon>Skeletonema</taxon>
        <taxon>Skeletonema marinoi-dohrnii complex</taxon>
    </lineage>
</organism>
<dbReference type="GO" id="GO:0004622">
    <property type="term" value="F:phosphatidylcholine lysophospholipase activity"/>
    <property type="evidence" value="ECO:0007669"/>
    <property type="project" value="TreeGrafter"/>
</dbReference>
<proteinExistence type="predicted"/>
<accession>A0A7S2PAK0</accession>
<protein>
    <recommendedName>
        <fullName evidence="1">SGNH hydrolase-type esterase domain-containing protein</fullName>
    </recommendedName>
</protein>
<dbReference type="Gene3D" id="3.40.50.1110">
    <property type="entry name" value="SGNH hydrolase"/>
    <property type="match status" value="1"/>
</dbReference>
<dbReference type="PANTHER" id="PTHR30383">
    <property type="entry name" value="THIOESTERASE 1/PROTEASE 1/LYSOPHOSPHOLIPASE L1"/>
    <property type="match status" value="1"/>
</dbReference>
<sequence>MLMMVRPIFSILLSLRHNHLHHQRTHSILKSMSNDVISSEGTLPPKRIFCYGDSLTAGTAPPIYDLFPYGQSLESELENDVVVRWRGLPGWTAQTMVEYLDDGNVGLRAAVNGIDNPPISLVIILAGTNDIGFLTSSMTPTGGATDIDDAVKPIVNLHKACLDITKGEHKIRTLAVGIPGSAWQQMNSSASKLAADMNSSIQQFAQSYPDGLVSYTDFPFPYEKNDLWCSDGLHLSPEGYKRLGNDLAPVVKQILERCN</sequence>
<gene>
    <name evidence="2" type="ORF">SMAR0320_LOCUS5117</name>
</gene>